<evidence type="ECO:0000313" key="3">
    <source>
        <dbReference type="EMBL" id="GEB97436.1"/>
    </source>
</evidence>
<dbReference type="Pfam" id="PF12802">
    <property type="entry name" value="MarR_2"/>
    <property type="match status" value="1"/>
</dbReference>
<comment type="similarity">
    <text evidence="1">Belongs to the ROK (NagC/XylR) family.</text>
</comment>
<dbReference type="Gene3D" id="1.10.10.10">
    <property type="entry name" value="Winged helix-like DNA-binding domain superfamily/Winged helix DNA-binding domain"/>
    <property type="match status" value="1"/>
</dbReference>
<dbReference type="Pfam" id="PF00480">
    <property type="entry name" value="ROK"/>
    <property type="match status" value="1"/>
</dbReference>
<dbReference type="PANTHER" id="PTHR18964:SF149">
    <property type="entry name" value="BIFUNCTIONAL UDP-N-ACETYLGLUCOSAMINE 2-EPIMERASE_N-ACETYLMANNOSAMINE KINASE"/>
    <property type="match status" value="1"/>
</dbReference>
<dbReference type="InterPro" id="IPR000600">
    <property type="entry name" value="ROK"/>
</dbReference>
<dbReference type="GO" id="GO:0003700">
    <property type="term" value="F:DNA-binding transcription factor activity"/>
    <property type="evidence" value="ECO:0007669"/>
    <property type="project" value="InterPro"/>
</dbReference>
<dbReference type="SUPFAM" id="SSF53067">
    <property type="entry name" value="Actin-like ATPase domain"/>
    <property type="match status" value="1"/>
</dbReference>
<dbReference type="CDD" id="cd00090">
    <property type="entry name" value="HTH_ARSR"/>
    <property type="match status" value="1"/>
</dbReference>
<reference evidence="3 4" key="1">
    <citation type="submission" date="2019-06" db="EMBL/GenBank/DDBJ databases">
        <title>Whole genome shotgun sequence of Corynebacterium flavescens NBRC 14136.</title>
        <authorList>
            <person name="Hosoyama A."/>
            <person name="Uohara A."/>
            <person name="Ohji S."/>
            <person name="Ichikawa N."/>
        </authorList>
    </citation>
    <scope>NUCLEOTIDE SEQUENCE [LARGE SCALE GENOMIC DNA]</scope>
    <source>
        <strain evidence="3 4">NBRC 14136</strain>
    </source>
</reference>
<gene>
    <name evidence="3" type="ORF">CFL01nite_09310</name>
</gene>
<dbReference type="InterPro" id="IPR000835">
    <property type="entry name" value="HTH_MarR-typ"/>
</dbReference>
<protein>
    <submittedName>
        <fullName evidence="3">Transcriptional regulator</fullName>
    </submittedName>
</protein>
<dbReference type="InterPro" id="IPR043129">
    <property type="entry name" value="ATPase_NBD"/>
</dbReference>
<evidence type="ECO:0000313" key="4">
    <source>
        <dbReference type="Proteomes" id="UP000315353"/>
    </source>
</evidence>
<dbReference type="EMBL" id="BJNB01000010">
    <property type="protein sequence ID" value="GEB97436.1"/>
    <property type="molecule type" value="Genomic_DNA"/>
</dbReference>
<name>A0AB73B660_CORFL</name>
<dbReference type="Proteomes" id="UP000315353">
    <property type="component" value="Unassembled WGS sequence"/>
</dbReference>
<comment type="caution">
    <text evidence="3">The sequence shown here is derived from an EMBL/GenBank/DDBJ whole genome shotgun (WGS) entry which is preliminary data.</text>
</comment>
<dbReference type="AlphaFoldDB" id="A0AB73B660"/>
<dbReference type="PANTHER" id="PTHR18964">
    <property type="entry name" value="ROK (REPRESSOR, ORF, KINASE) FAMILY"/>
    <property type="match status" value="1"/>
</dbReference>
<organism evidence="3 4">
    <name type="scientific">Corynebacterium flavescens</name>
    <dbReference type="NCBI Taxonomy" id="28028"/>
    <lineage>
        <taxon>Bacteria</taxon>
        <taxon>Bacillati</taxon>
        <taxon>Actinomycetota</taxon>
        <taxon>Actinomycetes</taxon>
        <taxon>Mycobacteriales</taxon>
        <taxon>Corynebacteriaceae</taxon>
        <taxon>Corynebacterium</taxon>
    </lineage>
</organism>
<feature type="domain" description="HTH marR-type" evidence="2">
    <location>
        <begin position="30"/>
        <end position="70"/>
    </location>
</feature>
<proteinExistence type="inferred from homology"/>
<accession>A0AB73B660</accession>
<dbReference type="SUPFAM" id="SSF46785">
    <property type="entry name" value="Winged helix' DNA-binding domain"/>
    <property type="match status" value="1"/>
</dbReference>
<evidence type="ECO:0000259" key="2">
    <source>
        <dbReference type="Pfam" id="PF12802"/>
    </source>
</evidence>
<dbReference type="InterPro" id="IPR011991">
    <property type="entry name" value="ArsR-like_HTH"/>
</dbReference>
<dbReference type="InterPro" id="IPR036390">
    <property type="entry name" value="WH_DNA-bd_sf"/>
</dbReference>
<dbReference type="InterPro" id="IPR036388">
    <property type="entry name" value="WH-like_DNA-bd_sf"/>
</dbReference>
<sequence>MQSIEFILLCMIKPGPVFTRPRTPAAKCLHLIRHNPIITRSELVAATGLSQPTITRATAALIKAGLIRQRNEFTQSRGRGRPTVPLEAADNDWVLAGIAVGTSVTFIGIYDVLGRTIKNGEFATPVAKLSEDDFIEHILAGVNRLMTGLERPLVSVGITTSGTVDSQGLVTASNLGWEGVDIAARLDYQFGVPVVVSSAIPAILGSETQAAEFGSEEKVLTLFAADSIGAAYSAGDEVSQVIPLPSTDSAVFGSGASEDLLTTAAVLRELAGHGLSASSLPEAVTLAEHSPAARNILDERVRQLGAITSRLISSHRPGAAVISGGAFLDDPAAPQLFAAAVRESVGRSVKLRMIPSHEEVVRAIARAVALDPLLRTPLELATSHV</sequence>
<dbReference type="Gene3D" id="3.30.420.40">
    <property type="match status" value="2"/>
</dbReference>
<evidence type="ECO:0000256" key="1">
    <source>
        <dbReference type="ARBA" id="ARBA00006479"/>
    </source>
</evidence>